<name>A0AAU9J3Z3_9CILI</name>
<dbReference type="SMART" id="SM00360">
    <property type="entry name" value="RRM"/>
    <property type="match status" value="1"/>
</dbReference>
<gene>
    <name evidence="3" type="ORF">BSTOLATCC_MIC32820</name>
</gene>
<dbReference type="InterPro" id="IPR000504">
    <property type="entry name" value="RRM_dom"/>
</dbReference>
<accession>A0AAU9J3Z3</accession>
<reference evidence="3" key="1">
    <citation type="submission" date="2021-09" db="EMBL/GenBank/DDBJ databases">
        <authorList>
            <consortium name="AG Swart"/>
            <person name="Singh M."/>
            <person name="Singh A."/>
            <person name="Seah K."/>
            <person name="Emmerich C."/>
        </authorList>
    </citation>
    <scope>NUCLEOTIDE SEQUENCE</scope>
    <source>
        <strain evidence="3">ATCC30299</strain>
    </source>
</reference>
<dbReference type="InterPro" id="IPR035979">
    <property type="entry name" value="RBD_domain_sf"/>
</dbReference>
<evidence type="ECO:0000313" key="4">
    <source>
        <dbReference type="Proteomes" id="UP001162131"/>
    </source>
</evidence>
<comment type="caution">
    <text evidence="3">The sequence shown here is derived from an EMBL/GenBank/DDBJ whole genome shotgun (WGS) entry which is preliminary data.</text>
</comment>
<proteinExistence type="predicted"/>
<evidence type="ECO:0000259" key="2">
    <source>
        <dbReference type="PROSITE" id="PS50102"/>
    </source>
</evidence>
<dbReference type="GO" id="GO:0003723">
    <property type="term" value="F:RNA binding"/>
    <property type="evidence" value="ECO:0007669"/>
    <property type="project" value="UniProtKB-UniRule"/>
</dbReference>
<organism evidence="3 4">
    <name type="scientific">Blepharisma stoltei</name>
    <dbReference type="NCBI Taxonomy" id="1481888"/>
    <lineage>
        <taxon>Eukaryota</taxon>
        <taxon>Sar</taxon>
        <taxon>Alveolata</taxon>
        <taxon>Ciliophora</taxon>
        <taxon>Postciliodesmatophora</taxon>
        <taxon>Heterotrichea</taxon>
        <taxon>Heterotrichida</taxon>
        <taxon>Blepharismidae</taxon>
        <taxon>Blepharisma</taxon>
    </lineage>
</organism>
<keyword evidence="4" id="KW-1185">Reference proteome</keyword>
<dbReference type="PROSITE" id="PS50102">
    <property type="entry name" value="RRM"/>
    <property type="match status" value="1"/>
</dbReference>
<dbReference type="Proteomes" id="UP001162131">
    <property type="component" value="Unassembled WGS sequence"/>
</dbReference>
<keyword evidence="1" id="KW-0694">RNA-binding</keyword>
<feature type="domain" description="RRM" evidence="2">
    <location>
        <begin position="10"/>
        <end position="82"/>
    </location>
</feature>
<dbReference type="InterPro" id="IPR012677">
    <property type="entry name" value="Nucleotide-bd_a/b_plait_sf"/>
</dbReference>
<sequence length="121" mass="13727">MAKRDRDEIKRIFVSGIGSTVKADAVSELFSRCGRIESIRFLGRKYCMIKFDHPESVSRALQLHNTRQPLLKAPLLIVTTQDLQPNKRPKLSVGAYAVLDPPRFNNFLIPVLPSFMSSWAI</sequence>
<evidence type="ECO:0000313" key="3">
    <source>
        <dbReference type="EMBL" id="CAG9322914.1"/>
    </source>
</evidence>
<evidence type="ECO:0000256" key="1">
    <source>
        <dbReference type="PROSITE-ProRule" id="PRU00176"/>
    </source>
</evidence>
<dbReference type="Gene3D" id="3.30.70.330">
    <property type="match status" value="1"/>
</dbReference>
<dbReference type="SUPFAM" id="SSF54928">
    <property type="entry name" value="RNA-binding domain, RBD"/>
    <property type="match status" value="1"/>
</dbReference>
<dbReference type="AlphaFoldDB" id="A0AAU9J3Z3"/>
<protein>
    <recommendedName>
        <fullName evidence="2">RRM domain-containing protein</fullName>
    </recommendedName>
</protein>
<dbReference type="Pfam" id="PF00076">
    <property type="entry name" value="RRM_1"/>
    <property type="match status" value="1"/>
</dbReference>
<dbReference type="EMBL" id="CAJZBQ010000033">
    <property type="protein sequence ID" value="CAG9322914.1"/>
    <property type="molecule type" value="Genomic_DNA"/>
</dbReference>